<organism evidence="6 7">
    <name type="scientific">Streptococcus suivaginalis</name>
    <dbReference type="NCBI Taxonomy" id="3028082"/>
    <lineage>
        <taxon>Bacteria</taxon>
        <taxon>Bacillati</taxon>
        <taxon>Bacillota</taxon>
        <taxon>Bacilli</taxon>
        <taxon>Lactobacillales</taxon>
        <taxon>Streptococcaceae</taxon>
        <taxon>Streptococcus</taxon>
    </lineage>
</organism>
<dbReference type="GO" id="GO:0016052">
    <property type="term" value="P:carbohydrate catabolic process"/>
    <property type="evidence" value="ECO:0007669"/>
    <property type="project" value="TreeGrafter"/>
</dbReference>
<dbReference type="SUPFAM" id="SSF51445">
    <property type="entry name" value="(Trans)glycosidases"/>
    <property type="match status" value="1"/>
</dbReference>
<evidence type="ECO:0000313" key="6">
    <source>
        <dbReference type="EMBL" id="WNY47615.1"/>
    </source>
</evidence>
<dbReference type="Pfam" id="PF01183">
    <property type="entry name" value="Glyco_hydro_25"/>
    <property type="match status" value="1"/>
</dbReference>
<feature type="signal peptide" evidence="5">
    <location>
        <begin position="1"/>
        <end position="23"/>
    </location>
</feature>
<accession>A0AA97A1D9</accession>
<dbReference type="InterPro" id="IPR017853">
    <property type="entry name" value="GH"/>
</dbReference>
<evidence type="ECO:0000256" key="4">
    <source>
        <dbReference type="SAM" id="MobiDB-lite"/>
    </source>
</evidence>
<dbReference type="AlphaFoldDB" id="A0AA97A1D9"/>
<dbReference type="RefSeq" id="WP_248028309.1">
    <property type="nucleotide sequence ID" value="NZ_CP118733.1"/>
</dbReference>
<reference evidence="6 7" key="1">
    <citation type="submission" date="2023-02" db="EMBL/GenBank/DDBJ databases">
        <title>Streptococcus sp. Genome Sequencing and Assembly.</title>
        <authorList>
            <person name="Shore S.M."/>
            <person name="Nicholson T.L."/>
        </authorList>
    </citation>
    <scope>NUCLEOTIDE SEQUENCE [LARGE SCALE GENOMIC DNA]</scope>
    <source>
        <strain evidence="6 7">29896</strain>
    </source>
</reference>
<gene>
    <name evidence="6" type="ORF">PXH68_02585</name>
</gene>
<proteinExistence type="inferred from homology"/>
<evidence type="ECO:0000313" key="7">
    <source>
        <dbReference type="Proteomes" id="UP001304088"/>
    </source>
</evidence>
<feature type="region of interest" description="Disordered" evidence="4">
    <location>
        <begin position="135"/>
        <end position="179"/>
    </location>
</feature>
<dbReference type="InterPro" id="IPR018077">
    <property type="entry name" value="Glyco_hydro_fam25_subgr"/>
</dbReference>
<dbReference type="InterPro" id="IPR013688">
    <property type="entry name" value="GBS_Bsp-like"/>
</dbReference>
<dbReference type="GO" id="GO:0009253">
    <property type="term" value="P:peptidoglycan catabolic process"/>
    <property type="evidence" value="ECO:0007669"/>
    <property type="project" value="InterPro"/>
</dbReference>
<keyword evidence="5" id="KW-0732">Signal</keyword>
<keyword evidence="7" id="KW-1185">Reference proteome</keyword>
<protein>
    <submittedName>
        <fullName evidence="6">GBS Bsp-like repeat-containing protein</fullName>
    </submittedName>
</protein>
<dbReference type="InterPro" id="IPR002053">
    <property type="entry name" value="Glyco_hydro_25"/>
</dbReference>
<evidence type="ECO:0000256" key="1">
    <source>
        <dbReference type="ARBA" id="ARBA00010646"/>
    </source>
</evidence>
<dbReference type="PANTHER" id="PTHR34135:SF2">
    <property type="entry name" value="LYSOZYME"/>
    <property type="match status" value="1"/>
</dbReference>
<dbReference type="Proteomes" id="UP001304088">
    <property type="component" value="Chromosome"/>
</dbReference>
<dbReference type="GO" id="GO:0016998">
    <property type="term" value="P:cell wall macromolecule catabolic process"/>
    <property type="evidence" value="ECO:0007669"/>
    <property type="project" value="InterPro"/>
</dbReference>
<feature type="chain" id="PRO_5041659555" evidence="5">
    <location>
        <begin position="24"/>
        <end position="1160"/>
    </location>
</feature>
<dbReference type="Gene3D" id="3.20.20.80">
    <property type="entry name" value="Glycosidases"/>
    <property type="match status" value="1"/>
</dbReference>
<dbReference type="SMART" id="SM00641">
    <property type="entry name" value="Glyco_25"/>
    <property type="match status" value="1"/>
</dbReference>
<dbReference type="KEGG" id="ssuv:PXH68_02585"/>
<dbReference type="PANTHER" id="PTHR34135">
    <property type="entry name" value="LYSOZYME"/>
    <property type="match status" value="1"/>
</dbReference>
<evidence type="ECO:0000256" key="3">
    <source>
        <dbReference type="ARBA" id="ARBA00023295"/>
    </source>
</evidence>
<dbReference type="Gene3D" id="2.60.40.3760">
    <property type="match status" value="7"/>
</dbReference>
<dbReference type="PROSITE" id="PS51904">
    <property type="entry name" value="GLYCOSYL_HYDROL_F25_2"/>
    <property type="match status" value="1"/>
</dbReference>
<keyword evidence="2" id="KW-0378">Hydrolase</keyword>
<dbReference type="EMBL" id="CP118733">
    <property type="protein sequence ID" value="WNY47615.1"/>
    <property type="molecule type" value="Genomic_DNA"/>
</dbReference>
<sequence length="1160" mass="125139">MKVKNAIFLASSSLALFTSPLVAADQTSQTLQSVENAAISVTVSSQQTADTVQLSLSGPSDGSLTNLATRLVSTDGQSIPVSFSLDVSGLYIAQVSTSKLTASEWLLYATATDQQGQTLSFQPAAISIQLNQPLASSEATSTETTADPSTGTNTSTTTASQTAAITNATTPSSSTTVASVSKSTATAVTDGKSSSTATSTSQLRTAAQARVTSSTATSTSAAKPSASVSIENLDQTKAQFDVVVKNVVSPNGIKTIRVPVWSAENGQDDIIWYPVTDQGNGTYRVTVQAKNHKNSLGTYLAHVYVVPQTGNLVYVGETKTVLEKQSAKGTIAVSSPDPTTGAFKVQINNLVTPNGIQSVFIPTWTDANGQDDIVWYQATKATDGSYSVAISPSQHKSEDGKYIIHAYVKNSQGKMEFIGSQTATINRPKPSASVSIENLDQTKAQFDVVVKNVVSPNGIKTIRVPVWSAENGQDDIIWYPVTDQGNGTYRVTVQAKNHKNSLGTYHAHVYVVPQTGNLVYVGETKTVLEKQSAKGTIAVSSLDPTTGAFKVQINNLVTPNGIQSVFIPTWTDANGQDDIVWHQATKATDGSYSVTISPSQHKSEDGKYIIHAYVKNSQGKMEFIGSQTATINRPKPSASVSIENLDQTKAQFDVVVKNVVSPNGIKTIRVPVWSAENGQDDIIWYPVTDQGNGTYRVTVQAKNHKNSLGNYHAHVYVVPQTGNLVYVGETKTVLEKQSAKGTIAVSSLDPTTGAFKVQINNLVTPNGIQSVFIPTWTDANGQDDIVWHQATKATDGSYSVTISPSQHKSEDGKYIIHAYVKNSQGKMEFIGSQSTTVKLPAIKTAASVEIANLNHERGQFDVIVSNITIANGLKKVQVPVWSGIGGQDDIQWYEASLQSDGTYLVTVRASQHKHSAGNYHAHVYLTDTINQRTFVGATSIELNYKQQPSRIFIDVSSHNNYLSVADYQKLSANGVAGVVVKLTEGTSYKNPFAQSQVSNALAAGLKVSVYHYSHFTSASDARTEATYFVEEARRLGLPNTTLMVNDIEEYKTRANINSNMKEWEKRMRELGFTNTIHYTGASWLDKNSLGIVGPIDTSLFGAENFWVAQYPYINGMSPETAIQMSLHSQTAAWQFTSKAKLLPTHSNFDLNLDYSGRFTR</sequence>
<dbReference type="GO" id="GO:0003796">
    <property type="term" value="F:lysozyme activity"/>
    <property type="evidence" value="ECO:0007669"/>
    <property type="project" value="InterPro"/>
</dbReference>
<comment type="similarity">
    <text evidence="1">Belongs to the glycosyl hydrolase 25 family.</text>
</comment>
<evidence type="ECO:0000256" key="2">
    <source>
        <dbReference type="ARBA" id="ARBA00022801"/>
    </source>
</evidence>
<evidence type="ECO:0000256" key="5">
    <source>
        <dbReference type="SAM" id="SignalP"/>
    </source>
</evidence>
<name>A0AA97A1D9_9STRE</name>
<keyword evidence="3" id="KW-0326">Glycosidase</keyword>
<dbReference type="Pfam" id="PF08481">
    <property type="entry name" value="GBS_Bsp-like"/>
    <property type="match status" value="7"/>
</dbReference>